<feature type="coiled-coil region" evidence="1">
    <location>
        <begin position="303"/>
        <end position="330"/>
    </location>
</feature>
<name>A0ABR4QHW6_9CEST</name>
<feature type="region of interest" description="Disordered" evidence="2">
    <location>
        <begin position="143"/>
        <end position="208"/>
    </location>
</feature>
<feature type="compositionally biased region" description="Polar residues" evidence="2">
    <location>
        <begin position="248"/>
        <end position="257"/>
    </location>
</feature>
<feature type="region of interest" description="Disordered" evidence="2">
    <location>
        <begin position="231"/>
        <end position="257"/>
    </location>
</feature>
<gene>
    <name evidence="3" type="ORF">TcWFU_008868</name>
</gene>
<organism evidence="3 4">
    <name type="scientific">Taenia crassiceps</name>
    <dbReference type="NCBI Taxonomy" id="6207"/>
    <lineage>
        <taxon>Eukaryota</taxon>
        <taxon>Metazoa</taxon>
        <taxon>Spiralia</taxon>
        <taxon>Lophotrochozoa</taxon>
        <taxon>Platyhelminthes</taxon>
        <taxon>Cestoda</taxon>
        <taxon>Eucestoda</taxon>
        <taxon>Cyclophyllidea</taxon>
        <taxon>Taeniidae</taxon>
        <taxon>Taenia</taxon>
    </lineage>
</organism>
<dbReference type="EMBL" id="JAKROA010000003">
    <property type="protein sequence ID" value="KAL5109383.1"/>
    <property type="molecule type" value="Genomic_DNA"/>
</dbReference>
<evidence type="ECO:0000256" key="2">
    <source>
        <dbReference type="SAM" id="MobiDB-lite"/>
    </source>
</evidence>
<evidence type="ECO:0000313" key="4">
    <source>
        <dbReference type="Proteomes" id="UP001651158"/>
    </source>
</evidence>
<feature type="region of interest" description="Disordered" evidence="2">
    <location>
        <begin position="508"/>
        <end position="529"/>
    </location>
</feature>
<protein>
    <submittedName>
        <fullName evidence="3">Uncharacterized protein</fullName>
    </submittedName>
</protein>
<comment type="caution">
    <text evidence="3">The sequence shown here is derived from an EMBL/GenBank/DDBJ whole genome shotgun (WGS) entry which is preliminary data.</text>
</comment>
<keyword evidence="1" id="KW-0175">Coiled coil</keyword>
<proteinExistence type="predicted"/>
<evidence type="ECO:0000256" key="1">
    <source>
        <dbReference type="SAM" id="Coils"/>
    </source>
</evidence>
<dbReference type="Proteomes" id="UP001651158">
    <property type="component" value="Unassembled WGS sequence"/>
</dbReference>
<feature type="region of interest" description="Disordered" evidence="2">
    <location>
        <begin position="429"/>
        <end position="469"/>
    </location>
</feature>
<reference evidence="3 4" key="1">
    <citation type="journal article" date="2022" name="Front. Cell. Infect. Microbiol.">
        <title>The Genomes of Two Strains of Taenia crassiceps the Animal Model for the Study of Human Cysticercosis.</title>
        <authorList>
            <person name="Bobes R.J."/>
            <person name="Estrada K."/>
            <person name="Rios-Valencia D.G."/>
            <person name="Calderon-Gallegos A."/>
            <person name="de la Torre P."/>
            <person name="Carrero J.C."/>
            <person name="Sanchez-Flores A."/>
            <person name="Laclette J.P."/>
        </authorList>
    </citation>
    <scope>NUCLEOTIDE SEQUENCE [LARGE SCALE GENOMIC DNA]</scope>
    <source>
        <strain evidence="3">WFUcys</strain>
    </source>
</reference>
<feature type="compositionally biased region" description="Basic residues" evidence="2">
    <location>
        <begin position="508"/>
        <end position="519"/>
    </location>
</feature>
<sequence>MSNVQKTTLRQQRNDKSVHVRLFEESSIEEGSVSLSMPKAQSRIIGLDEKSSPGSMVSENPVKKFETSLSCHSGGKIACTITIDHEANCYRRSAIDGLGSCYLTTDCYHHGSQTNHYREPFGTYLNRSSHQRVNHYRYNNYNSHQQSCPVRQSEPHHSGRSTFSQSHTLLPRSNSYVTNGRSRMPLESEKDNAPNFGSGKSGQEEATMVEPQVPLKGSPHQLPDSLNSALQESMQQESVQQSALAQDGASTEYSESALTVPSTRFTSSVLPPSSTVEKTHEVWELSEALDKLREQQCTLTHYIRQLKHIRRQKSEEKRLLRQRRSALLREMNLSDSEAETGSSDEFNDDIADGLDPIETVVEGDNAGEFVVSTSGSSSNAPSLGAGIIAEAGDQGRSTCRTFLSPVAEAILDTDTSSVVEVTTVLSTSEPSAEGGIGALTPDGSELPMPPRWARKHPSRSDRTHPLSVAGAAVEASSGCLAAKGFMALRGSRRYRHKNSRNVVFGKRSSRRVVSKRRTRTQASFSTTKKRKLAQNLTGVEVKSKASQQICDEKATGAVSTSAPKSGVDPARLRWVRQLLSHPQSRIYTFAELDKLVVDLSLPKGPRANFNPKSNLNCIYVF</sequence>
<accession>A0ABR4QHW6</accession>
<feature type="compositionally biased region" description="Polar residues" evidence="2">
    <location>
        <begin position="160"/>
        <end position="181"/>
    </location>
</feature>
<evidence type="ECO:0000313" key="3">
    <source>
        <dbReference type="EMBL" id="KAL5109383.1"/>
    </source>
</evidence>
<keyword evidence="4" id="KW-1185">Reference proteome</keyword>
<feature type="compositionally biased region" description="Low complexity" evidence="2">
    <location>
        <begin position="231"/>
        <end position="242"/>
    </location>
</feature>